<dbReference type="InterPro" id="IPR029058">
    <property type="entry name" value="AB_hydrolase_fold"/>
</dbReference>
<sequence length="111" mass="12620">MAQALFQWQCLKSVPLYFYKNKYLSRHKVTQISIPVLFISGLNDSLVPPDMMTELHSRCSSPFKQIVHIETGTHNDTWTCPGYYTSIANFLAAAQDYQPDPPVLESPVKDV</sequence>
<dbReference type="AlphaFoldDB" id="A0A482XTG7"/>
<dbReference type="PANTHER" id="PTHR12277">
    <property type="entry name" value="ALPHA/BETA HYDROLASE DOMAIN-CONTAINING PROTEIN"/>
    <property type="match status" value="1"/>
</dbReference>
<name>A0A482XTG7_LAOST</name>
<proteinExistence type="predicted"/>
<feature type="domain" description="Serine hydrolase" evidence="1">
    <location>
        <begin position="21"/>
        <end position="68"/>
    </location>
</feature>
<dbReference type="PANTHER" id="PTHR12277:SF81">
    <property type="entry name" value="PROTEIN ABHD13"/>
    <property type="match status" value="1"/>
</dbReference>
<comment type="caution">
    <text evidence="2">The sequence shown here is derived from an EMBL/GenBank/DDBJ whole genome shotgun (WGS) entry which is preliminary data.</text>
</comment>
<dbReference type="Proteomes" id="UP000291343">
    <property type="component" value="Unassembled WGS sequence"/>
</dbReference>
<dbReference type="InterPro" id="IPR005645">
    <property type="entry name" value="FSH-like_dom"/>
</dbReference>
<reference evidence="2 3" key="1">
    <citation type="journal article" date="2017" name="Gigascience">
        <title>Genome sequence of the small brown planthopper, Laodelphax striatellus.</title>
        <authorList>
            <person name="Zhu J."/>
            <person name="Jiang F."/>
            <person name="Wang X."/>
            <person name="Yang P."/>
            <person name="Bao Y."/>
            <person name="Zhao W."/>
            <person name="Wang W."/>
            <person name="Lu H."/>
            <person name="Wang Q."/>
            <person name="Cui N."/>
            <person name="Li J."/>
            <person name="Chen X."/>
            <person name="Luo L."/>
            <person name="Yu J."/>
            <person name="Kang L."/>
            <person name="Cui F."/>
        </authorList>
    </citation>
    <scope>NUCLEOTIDE SEQUENCE [LARGE SCALE GENOMIC DNA]</scope>
    <source>
        <strain evidence="2">Lst14</strain>
    </source>
</reference>
<accession>A0A482XTG7</accession>
<evidence type="ECO:0000313" key="2">
    <source>
        <dbReference type="EMBL" id="RZF49303.1"/>
    </source>
</evidence>
<dbReference type="Gene3D" id="3.40.50.1820">
    <property type="entry name" value="alpha/beta hydrolase"/>
    <property type="match status" value="1"/>
</dbReference>
<dbReference type="OrthoDB" id="10249433at2759"/>
<evidence type="ECO:0000259" key="1">
    <source>
        <dbReference type="Pfam" id="PF03959"/>
    </source>
</evidence>
<keyword evidence="3" id="KW-1185">Reference proteome</keyword>
<gene>
    <name evidence="2" type="ORF">LSTR_LSTR012673</name>
</gene>
<evidence type="ECO:0000313" key="3">
    <source>
        <dbReference type="Proteomes" id="UP000291343"/>
    </source>
</evidence>
<dbReference type="EMBL" id="QKKF02000097">
    <property type="protein sequence ID" value="RZF49303.1"/>
    <property type="molecule type" value="Genomic_DNA"/>
</dbReference>
<dbReference type="Pfam" id="PF03959">
    <property type="entry name" value="FSH1"/>
    <property type="match status" value="1"/>
</dbReference>
<dbReference type="GO" id="GO:0016020">
    <property type="term" value="C:membrane"/>
    <property type="evidence" value="ECO:0007669"/>
    <property type="project" value="TreeGrafter"/>
</dbReference>
<dbReference type="SUPFAM" id="SSF53474">
    <property type="entry name" value="alpha/beta-Hydrolases"/>
    <property type="match status" value="1"/>
</dbReference>
<dbReference type="SMR" id="A0A482XTG7"/>
<dbReference type="GO" id="GO:0008474">
    <property type="term" value="F:palmitoyl-(protein) hydrolase activity"/>
    <property type="evidence" value="ECO:0007669"/>
    <property type="project" value="TreeGrafter"/>
</dbReference>
<organism evidence="2 3">
    <name type="scientific">Laodelphax striatellus</name>
    <name type="common">Small brown planthopper</name>
    <name type="synonym">Delphax striatella</name>
    <dbReference type="NCBI Taxonomy" id="195883"/>
    <lineage>
        <taxon>Eukaryota</taxon>
        <taxon>Metazoa</taxon>
        <taxon>Ecdysozoa</taxon>
        <taxon>Arthropoda</taxon>
        <taxon>Hexapoda</taxon>
        <taxon>Insecta</taxon>
        <taxon>Pterygota</taxon>
        <taxon>Neoptera</taxon>
        <taxon>Paraneoptera</taxon>
        <taxon>Hemiptera</taxon>
        <taxon>Auchenorrhyncha</taxon>
        <taxon>Fulgoroidea</taxon>
        <taxon>Delphacidae</taxon>
        <taxon>Criomorphinae</taxon>
        <taxon>Laodelphax</taxon>
    </lineage>
</organism>
<protein>
    <recommendedName>
        <fullName evidence="1">Serine hydrolase domain-containing protein</fullName>
    </recommendedName>
</protein>
<dbReference type="STRING" id="195883.A0A482XTG7"/>
<dbReference type="InParanoid" id="A0A482XTG7"/>